<evidence type="ECO:0000313" key="3">
    <source>
        <dbReference type="Proteomes" id="UP000184267"/>
    </source>
</evidence>
<organism evidence="1 3">
    <name type="scientific">Trametes pubescens</name>
    <name type="common">White-rot fungus</name>
    <dbReference type="NCBI Taxonomy" id="154538"/>
    <lineage>
        <taxon>Eukaryota</taxon>
        <taxon>Fungi</taxon>
        <taxon>Dikarya</taxon>
        <taxon>Basidiomycota</taxon>
        <taxon>Agaricomycotina</taxon>
        <taxon>Agaricomycetes</taxon>
        <taxon>Polyporales</taxon>
        <taxon>Polyporaceae</taxon>
        <taxon>Trametes</taxon>
    </lineage>
</organism>
<dbReference type="Proteomes" id="UP000184267">
    <property type="component" value="Unassembled WGS sequence"/>
</dbReference>
<dbReference type="AlphaFoldDB" id="A0A1M2VDL6"/>
<proteinExistence type="predicted"/>
<comment type="caution">
    <text evidence="1">The sequence shown here is derived from an EMBL/GenBank/DDBJ whole genome shotgun (WGS) entry which is preliminary data.</text>
</comment>
<dbReference type="EMBL" id="MNAD01001404">
    <property type="protein sequence ID" value="OJT05677.1"/>
    <property type="molecule type" value="Genomic_DNA"/>
</dbReference>
<sequence length="504" mass="56365">MAFAHPLWSIAEVVREVMIQSADEHNTLAKCAIVSRALSEPALEVLWEKQQGLGKLLGLLPASFKKADSGADVQDQFGNNIESESFVLYNPIQEQQWSRLVYYAGLVRSFSGMEDAFDGLAAAVLIQKLNGRALFPRLKRLVWKRPFDGAASALLVLCLSPMLRNGVYLDVLEGGMGRFRHYSRTGPTAAEYAYGTALQLIHSHAPKVEDVQLWTSGFSCSVARLREFDNLRVLTLRQVIDVALVFDVCKSLPLLQKLDIYVARPDIEPEPEPVQPAIPEFTHAGLTCLELNAPPQVALAALEALHAPSLRSLGLLFEAYEDTWKRCTELIASRFADSLRTLDLEVEDSYHDADIGISLHDWFSPLYTLRELRSVGISSHFETRFTITANDVHAMGAAWPQLEDLRLPTVQDEPLLELPITLLEVLVTRCLRLKNLTFPLPHHEPLLADEEVPVPAEKASVEDVRLFGGSWPPDVHERCMAYLERLFPQARSILLDEDLEGDDV</sequence>
<dbReference type="OrthoDB" id="2752819at2759"/>
<gene>
    <name evidence="2" type="ORF">TRAPUB_3495</name>
    <name evidence="1" type="ORF">TRAPUB_3504</name>
</gene>
<dbReference type="EMBL" id="MNAD01001405">
    <property type="protein sequence ID" value="OJT05674.1"/>
    <property type="molecule type" value="Genomic_DNA"/>
</dbReference>
<dbReference type="InterPro" id="IPR032675">
    <property type="entry name" value="LRR_dom_sf"/>
</dbReference>
<dbReference type="STRING" id="154538.A0A1M2VDL6"/>
<name>A0A1M2VDL6_TRAPU</name>
<evidence type="ECO:0000313" key="1">
    <source>
        <dbReference type="EMBL" id="OJT05674.1"/>
    </source>
</evidence>
<evidence type="ECO:0000313" key="2">
    <source>
        <dbReference type="EMBL" id="OJT05677.1"/>
    </source>
</evidence>
<evidence type="ECO:0008006" key="4">
    <source>
        <dbReference type="Google" id="ProtNLM"/>
    </source>
</evidence>
<protein>
    <recommendedName>
        <fullName evidence="4">F-box domain-containing protein</fullName>
    </recommendedName>
</protein>
<accession>A0A1M2VDL6</accession>
<reference evidence="1 3" key="1">
    <citation type="submission" date="2016-10" db="EMBL/GenBank/DDBJ databases">
        <title>Genome sequence of the basidiomycete white-rot fungus Trametes pubescens.</title>
        <authorList>
            <person name="Makela M.R."/>
            <person name="Granchi Z."/>
            <person name="Peng M."/>
            <person name="De Vries R.P."/>
            <person name="Grigoriev I."/>
            <person name="Riley R."/>
            <person name="Hilden K."/>
        </authorList>
    </citation>
    <scope>NUCLEOTIDE SEQUENCE [LARGE SCALE GENOMIC DNA]</scope>
    <source>
        <strain evidence="1 3">FBCC735</strain>
    </source>
</reference>
<keyword evidence="3" id="KW-1185">Reference proteome</keyword>
<dbReference type="Gene3D" id="3.80.10.10">
    <property type="entry name" value="Ribonuclease Inhibitor"/>
    <property type="match status" value="1"/>
</dbReference>